<organism evidence="1 2">
    <name type="scientific">Lithospermum erythrorhizon</name>
    <name type="common">Purple gromwell</name>
    <name type="synonym">Lithospermum officinale var. erythrorhizon</name>
    <dbReference type="NCBI Taxonomy" id="34254"/>
    <lineage>
        <taxon>Eukaryota</taxon>
        <taxon>Viridiplantae</taxon>
        <taxon>Streptophyta</taxon>
        <taxon>Embryophyta</taxon>
        <taxon>Tracheophyta</taxon>
        <taxon>Spermatophyta</taxon>
        <taxon>Magnoliopsida</taxon>
        <taxon>eudicotyledons</taxon>
        <taxon>Gunneridae</taxon>
        <taxon>Pentapetalae</taxon>
        <taxon>asterids</taxon>
        <taxon>lamiids</taxon>
        <taxon>Boraginales</taxon>
        <taxon>Boraginaceae</taxon>
        <taxon>Boraginoideae</taxon>
        <taxon>Lithospermeae</taxon>
        <taxon>Lithospermum</taxon>
    </lineage>
</organism>
<keyword evidence="2" id="KW-1185">Reference proteome</keyword>
<proteinExistence type="predicted"/>
<dbReference type="AlphaFoldDB" id="A0AAV3PXA5"/>
<comment type="caution">
    <text evidence="1">The sequence shown here is derived from an EMBL/GenBank/DDBJ whole genome shotgun (WGS) entry which is preliminary data.</text>
</comment>
<protein>
    <submittedName>
        <fullName evidence="1">Uncharacterized protein</fullName>
    </submittedName>
</protein>
<evidence type="ECO:0000313" key="2">
    <source>
        <dbReference type="Proteomes" id="UP001454036"/>
    </source>
</evidence>
<sequence>MHDQELPSVLADYSLAQAKERVGKNLVKKCSVGEILASNKFGDFWTRAFLLPSEGEHRLFYIGCAKC</sequence>
<accession>A0AAV3PXA5</accession>
<dbReference type="EMBL" id="BAABME010002743">
    <property type="protein sequence ID" value="GAA0155903.1"/>
    <property type="molecule type" value="Genomic_DNA"/>
</dbReference>
<gene>
    <name evidence="1" type="ORF">LIER_13522</name>
</gene>
<dbReference type="Proteomes" id="UP001454036">
    <property type="component" value="Unassembled WGS sequence"/>
</dbReference>
<name>A0AAV3PXA5_LITER</name>
<reference evidence="1 2" key="1">
    <citation type="submission" date="2024-01" db="EMBL/GenBank/DDBJ databases">
        <title>The complete chloroplast genome sequence of Lithospermum erythrorhizon: insights into the phylogenetic relationship among Boraginaceae species and the maternal lineages of purple gromwells.</title>
        <authorList>
            <person name="Okada T."/>
            <person name="Watanabe K."/>
        </authorList>
    </citation>
    <scope>NUCLEOTIDE SEQUENCE [LARGE SCALE GENOMIC DNA]</scope>
</reference>
<evidence type="ECO:0000313" key="1">
    <source>
        <dbReference type="EMBL" id="GAA0155903.1"/>
    </source>
</evidence>